<dbReference type="Gene3D" id="1.10.10.10">
    <property type="entry name" value="Winged helix-like DNA-binding domain superfamily/Winged helix DNA-binding domain"/>
    <property type="match status" value="1"/>
</dbReference>
<evidence type="ECO:0000256" key="4">
    <source>
        <dbReference type="ARBA" id="ARBA00023163"/>
    </source>
</evidence>
<dbReference type="InterPro" id="IPR036390">
    <property type="entry name" value="WH_DNA-bd_sf"/>
</dbReference>
<dbReference type="EMBL" id="JAMFLX010000004">
    <property type="protein sequence ID" value="MCL6269148.1"/>
    <property type="molecule type" value="Genomic_DNA"/>
</dbReference>
<organism evidence="6 7">
    <name type="scientific">Parendozoicomonas callyspongiae</name>
    <dbReference type="NCBI Taxonomy" id="2942213"/>
    <lineage>
        <taxon>Bacteria</taxon>
        <taxon>Pseudomonadati</taxon>
        <taxon>Pseudomonadota</taxon>
        <taxon>Gammaproteobacteria</taxon>
        <taxon>Oceanospirillales</taxon>
        <taxon>Endozoicomonadaceae</taxon>
        <taxon>Parendozoicomonas</taxon>
    </lineage>
</organism>
<feature type="domain" description="HTH lysR-type" evidence="5">
    <location>
        <begin position="7"/>
        <end position="64"/>
    </location>
</feature>
<proteinExistence type="inferred from homology"/>
<keyword evidence="7" id="KW-1185">Reference proteome</keyword>
<comment type="caution">
    <text evidence="6">The sequence shown here is derived from an EMBL/GenBank/DDBJ whole genome shotgun (WGS) entry which is preliminary data.</text>
</comment>
<reference evidence="6 7" key="1">
    <citation type="submission" date="2022-05" db="EMBL/GenBank/DDBJ databases">
        <authorList>
            <person name="Park J.-S."/>
        </authorList>
    </citation>
    <scope>NUCLEOTIDE SEQUENCE [LARGE SCALE GENOMIC DNA]</scope>
    <source>
        <strain evidence="6 7">2012CJ34-2</strain>
    </source>
</reference>
<dbReference type="SUPFAM" id="SSF46785">
    <property type="entry name" value="Winged helix' DNA-binding domain"/>
    <property type="match status" value="1"/>
</dbReference>
<evidence type="ECO:0000313" key="6">
    <source>
        <dbReference type="EMBL" id="MCL6269148.1"/>
    </source>
</evidence>
<evidence type="ECO:0000256" key="1">
    <source>
        <dbReference type="ARBA" id="ARBA00009437"/>
    </source>
</evidence>
<dbReference type="SUPFAM" id="SSF53850">
    <property type="entry name" value="Periplasmic binding protein-like II"/>
    <property type="match status" value="1"/>
</dbReference>
<dbReference type="PANTHER" id="PTHR30126:SF94">
    <property type="entry name" value="LYSR FAMILY TRANSCRIPTIONAL REGULATOR"/>
    <property type="match status" value="1"/>
</dbReference>
<dbReference type="Pfam" id="PF03466">
    <property type="entry name" value="LysR_substrate"/>
    <property type="match status" value="1"/>
</dbReference>
<dbReference type="RefSeq" id="WP_249698055.1">
    <property type="nucleotide sequence ID" value="NZ_JAMFLX010000004.1"/>
</dbReference>
<keyword evidence="4" id="KW-0804">Transcription</keyword>
<name>A0ABT0PCN8_9GAMM</name>
<keyword evidence="3" id="KW-0238">DNA-binding</keyword>
<protein>
    <submittedName>
        <fullName evidence="6">LysR family transcriptional regulator</fullName>
    </submittedName>
</protein>
<dbReference type="InterPro" id="IPR005119">
    <property type="entry name" value="LysR_subst-bd"/>
</dbReference>
<evidence type="ECO:0000256" key="2">
    <source>
        <dbReference type="ARBA" id="ARBA00023015"/>
    </source>
</evidence>
<dbReference type="Gene3D" id="3.40.190.10">
    <property type="entry name" value="Periplasmic binding protein-like II"/>
    <property type="match status" value="2"/>
</dbReference>
<dbReference type="InterPro" id="IPR000847">
    <property type="entry name" value="LysR_HTH_N"/>
</dbReference>
<gene>
    <name evidence="6" type="ORF">M3P05_04220</name>
</gene>
<sequence length="319" mass="35877">MRSPYGFDLRSLDVFIQLAESGNMTTIAQRLGASQSSISQILTALEDGLSVQLLDRSVRPMELTTAGRFLYDRGVPLLKQVKKTGQDIRCGDFKRLFHVRIALVDSLMSAIGKPLLDVVEQRTGEWSVQTGQSHVHAHAIRSRNTDIIISDDGLEDYNGLIRHRILKEPLLLITPKSHSHHLDNLNTLARELHMVRYTDYSLIGQQVERILRQQGISPHPRLYLDNTSAILNAVASGCGWTITTPLCLYQLGSRIQQLVSVGLLPGESPCRELTLIAREGELDDLPQTIANDARQILKNRFYPTMTEQLMWLQNHIEIG</sequence>
<dbReference type="Proteomes" id="UP001203338">
    <property type="component" value="Unassembled WGS sequence"/>
</dbReference>
<evidence type="ECO:0000259" key="5">
    <source>
        <dbReference type="PROSITE" id="PS50931"/>
    </source>
</evidence>
<dbReference type="InterPro" id="IPR036388">
    <property type="entry name" value="WH-like_DNA-bd_sf"/>
</dbReference>
<dbReference type="PROSITE" id="PS50931">
    <property type="entry name" value="HTH_LYSR"/>
    <property type="match status" value="1"/>
</dbReference>
<accession>A0ABT0PCN8</accession>
<dbReference type="CDD" id="cd05466">
    <property type="entry name" value="PBP2_LTTR_substrate"/>
    <property type="match status" value="1"/>
</dbReference>
<keyword evidence="2" id="KW-0805">Transcription regulation</keyword>
<dbReference type="PANTHER" id="PTHR30126">
    <property type="entry name" value="HTH-TYPE TRANSCRIPTIONAL REGULATOR"/>
    <property type="match status" value="1"/>
</dbReference>
<dbReference type="Pfam" id="PF00126">
    <property type="entry name" value="HTH_1"/>
    <property type="match status" value="1"/>
</dbReference>
<evidence type="ECO:0000313" key="7">
    <source>
        <dbReference type="Proteomes" id="UP001203338"/>
    </source>
</evidence>
<comment type="similarity">
    <text evidence="1">Belongs to the LysR transcriptional regulatory family.</text>
</comment>
<evidence type="ECO:0000256" key="3">
    <source>
        <dbReference type="ARBA" id="ARBA00023125"/>
    </source>
</evidence>